<name>A0A918RFM5_9GAMM</name>
<feature type="transmembrane region" description="Helical" evidence="6">
    <location>
        <begin position="34"/>
        <end position="65"/>
    </location>
</feature>
<keyword evidence="3 6" id="KW-0812">Transmembrane</keyword>
<dbReference type="Pfam" id="PF06271">
    <property type="entry name" value="RDD"/>
    <property type="match status" value="1"/>
</dbReference>
<evidence type="ECO:0000256" key="1">
    <source>
        <dbReference type="ARBA" id="ARBA00004651"/>
    </source>
</evidence>
<evidence type="ECO:0000313" key="8">
    <source>
        <dbReference type="EMBL" id="GGZ97103.1"/>
    </source>
</evidence>
<keyword evidence="4 6" id="KW-1133">Transmembrane helix</keyword>
<evidence type="ECO:0000256" key="4">
    <source>
        <dbReference type="ARBA" id="ARBA00022989"/>
    </source>
</evidence>
<organism evidence="8 9">
    <name type="scientific">Arenicella chitinivorans</name>
    <dbReference type="NCBI Taxonomy" id="1329800"/>
    <lineage>
        <taxon>Bacteria</taxon>
        <taxon>Pseudomonadati</taxon>
        <taxon>Pseudomonadota</taxon>
        <taxon>Gammaproteobacteria</taxon>
        <taxon>Arenicellales</taxon>
        <taxon>Arenicellaceae</taxon>
        <taxon>Arenicella</taxon>
    </lineage>
</organism>
<dbReference type="GO" id="GO:0005886">
    <property type="term" value="C:plasma membrane"/>
    <property type="evidence" value="ECO:0007669"/>
    <property type="project" value="UniProtKB-SubCell"/>
</dbReference>
<feature type="domain" description="RDD" evidence="7">
    <location>
        <begin position="181"/>
        <end position="266"/>
    </location>
</feature>
<keyword evidence="5 6" id="KW-0472">Membrane</keyword>
<evidence type="ECO:0000256" key="2">
    <source>
        <dbReference type="ARBA" id="ARBA00022475"/>
    </source>
</evidence>
<reference evidence="8" key="1">
    <citation type="journal article" date="2014" name="Int. J. Syst. Evol. Microbiol.">
        <title>Complete genome sequence of Corynebacterium casei LMG S-19264T (=DSM 44701T), isolated from a smear-ripened cheese.</title>
        <authorList>
            <consortium name="US DOE Joint Genome Institute (JGI-PGF)"/>
            <person name="Walter F."/>
            <person name="Albersmeier A."/>
            <person name="Kalinowski J."/>
            <person name="Ruckert C."/>
        </authorList>
    </citation>
    <scope>NUCLEOTIDE SEQUENCE</scope>
    <source>
        <strain evidence="8">KCTC 12711</strain>
    </source>
</reference>
<evidence type="ECO:0000259" key="7">
    <source>
        <dbReference type="Pfam" id="PF06271"/>
    </source>
</evidence>
<dbReference type="InterPro" id="IPR051791">
    <property type="entry name" value="Pra-immunoreactive"/>
</dbReference>
<dbReference type="RefSeq" id="WP_189398117.1">
    <property type="nucleotide sequence ID" value="NZ_BMXA01000001.1"/>
</dbReference>
<reference evidence="8" key="2">
    <citation type="submission" date="2020-09" db="EMBL/GenBank/DDBJ databases">
        <authorList>
            <person name="Sun Q."/>
            <person name="Kim S."/>
        </authorList>
    </citation>
    <scope>NUCLEOTIDE SEQUENCE</scope>
    <source>
        <strain evidence="8">KCTC 12711</strain>
    </source>
</reference>
<dbReference type="PANTHER" id="PTHR36115">
    <property type="entry name" value="PROLINE-RICH ANTIGEN HOMOLOG-RELATED"/>
    <property type="match status" value="1"/>
</dbReference>
<accession>A0A918RFM5</accession>
<dbReference type="InterPro" id="IPR010432">
    <property type="entry name" value="RDD"/>
</dbReference>
<gene>
    <name evidence="8" type="ORF">GCM10008090_01720</name>
</gene>
<evidence type="ECO:0000313" key="9">
    <source>
        <dbReference type="Proteomes" id="UP000614811"/>
    </source>
</evidence>
<comment type="subcellular location">
    <subcellularLocation>
        <location evidence="1">Cell membrane</location>
        <topology evidence="1">Multi-pass membrane protein</topology>
    </subcellularLocation>
</comment>
<keyword evidence="9" id="KW-1185">Reference proteome</keyword>
<dbReference type="PANTHER" id="PTHR36115:SF6">
    <property type="entry name" value="PROLINE-RICH ANTIGEN HOMOLOG"/>
    <property type="match status" value="1"/>
</dbReference>
<dbReference type="EMBL" id="BMXA01000001">
    <property type="protein sequence ID" value="GGZ97103.1"/>
    <property type="molecule type" value="Genomic_DNA"/>
</dbReference>
<evidence type="ECO:0000256" key="5">
    <source>
        <dbReference type="ARBA" id="ARBA00023136"/>
    </source>
</evidence>
<evidence type="ECO:0000256" key="6">
    <source>
        <dbReference type="SAM" id="Phobius"/>
    </source>
</evidence>
<proteinExistence type="predicted"/>
<dbReference type="Proteomes" id="UP000614811">
    <property type="component" value="Unassembled WGS sequence"/>
</dbReference>
<sequence>MHNTQDPRRYITPYDFKVSEKLLGKALASPSKRLIGILLDLIVVGLIASLNGAILIGVTGVLSLAAGLQLVRRGNRMVAGVLLCTLALLCLIIVVAVTAVTEDSIVEMAGLDAVVEVRDDVEGATREEIKAADALVDAQAELAIANEQNGGVGQNWDLDSDETKPKSSDVLTPSVIDWLRGMFADLGISFGWAAVYFTVCVAWLNGQTVGKRIVGTRIIRIDGRDLSLWDSFGRYGGYGAGLATGLLGYMQVYWDVNRQAIQDKISETVVIDTRKPTLQERASPLEIPQAS</sequence>
<comment type="caution">
    <text evidence="8">The sequence shown here is derived from an EMBL/GenBank/DDBJ whole genome shotgun (WGS) entry which is preliminary data.</text>
</comment>
<feature type="transmembrane region" description="Helical" evidence="6">
    <location>
        <begin position="77"/>
        <end position="100"/>
    </location>
</feature>
<feature type="transmembrane region" description="Helical" evidence="6">
    <location>
        <begin position="182"/>
        <end position="204"/>
    </location>
</feature>
<evidence type="ECO:0000256" key="3">
    <source>
        <dbReference type="ARBA" id="ARBA00022692"/>
    </source>
</evidence>
<keyword evidence="2" id="KW-1003">Cell membrane</keyword>
<dbReference type="AlphaFoldDB" id="A0A918RFM5"/>
<protein>
    <recommendedName>
        <fullName evidence="7">RDD domain-containing protein</fullName>
    </recommendedName>
</protein>